<feature type="transmembrane region" description="Helical" evidence="6">
    <location>
        <begin position="298"/>
        <end position="325"/>
    </location>
</feature>
<feature type="transmembrane region" description="Helical" evidence="6">
    <location>
        <begin position="388"/>
        <end position="405"/>
    </location>
</feature>
<proteinExistence type="predicted"/>
<evidence type="ECO:0000256" key="1">
    <source>
        <dbReference type="ARBA" id="ARBA00004651"/>
    </source>
</evidence>
<dbReference type="PANTHER" id="PTHR30250">
    <property type="entry name" value="PST FAMILY PREDICTED COLANIC ACID TRANSPORTER"/>
    <property type="match status" value="1"/>
</dbReference>
<feature type="transmembrane region" description="Helical" evidence="6">
    <location>
        <begin position="94"/>
        <end position="112"/>
    </location>
</feature>
<evidence type="ECO:0000256" key="5">
    <source>
        <dbReference type="ARBA" id="ARBA00023136"/>
    </source>
</evidence>
<comment type="subcellular location">
    <subcellularLocation>
        <location evidence="1">Cell membrane</location>
        <topology evidence="1">Multi-pass membrane protein</topology>
    </subcellularLocation>
</comment>
<feature type="transmembrane region" description="Helical" evidence="6">
    <location>
        <begin position="119"/>
        <end position="139"/>
    </location>
</feature>
<keyword evidence="5 6" id="KW-0472">Membrane</keyword>
<feature type="transmembrane region" description="Helical" evidence="6">
    <location>
        <begin position="6"/>
        <end position="26"/>
    </location>
</feature>
<feature type="transmembrane region" description="Helical" evidence="6">
    <location>
        <begin position="331"/>
        <end position="353"/>
    </location>
</feature>
<sequence>MEPLFYIIVIKNIFLSFGINFINFLFPVILIPFYIQVFGITNYGLIAISLALINYISVINDYSWNALGPIKIGKLQYNSTAISHYISTVINTKLLLTIPSFLLLFLLVHLYNDISNNSLLFASLFVMLFSRTQNAHWIFIGLNKVNIYFIINSIFKIACLLTILLFVKSKNSFQILFFILGVFDSLIFIVSYFYLAIKENFTYSRTSFKEIYSELQYGFKMFLTNLTICSILNSGTLILGVFFESKVVGMYSVAEKVIMLGKHCIGVLFQGVFPKICKIGVSSLLELNKNLRLIFKSYLVLFSVGTIILILFSEQIISVLSSVYILESSRYLILLSPIPLIASLNQSAYMSLLLHEKKNIYFSGYFIGLVINIILSFLLSFLFKVEGMIATLIITELFITLYLNYKVQSNKDLNFFSK</sequence>
<evidence type="ECO:0000313" key="8">
    <source>
        <dbReference type="Proteomes" id="UP001430679"/>
    </source>
</evidence>
<dbReference type="PANTHER" id="PTHR30250:SF11">
    <property type="entry name" value="O-ANTIGEN TRANSPORTER-RELATED"/>
    <property type="match status" value="1"/>
</dbReference>
<feature type="transmembrane region" description="Helical" evidence="6">
    <location>
        <begin position="145"/>
        <end position="167"/>
    </location>
</feature>
<name>A0ABS8MAE7_9FLAO</name>
<dbReference type="Pfam" id="PF01943">
    <property type="entry name" value="Polysacc_synt"/>
    <property type="match status" value="1"/>
</dbReference>
<accession>A0ABS8MAE7</accession>
<keyword evidence="8" id="KW-1185">Reference proteome</keyword>
<comment type="caution">
    <text evidence="7">The sequence shown here is derived from an EMBL/GenBank/DDBJ whole genome shotgun (WGS) entry which is preliminary data.</text>
</comment>
<dbReference type="InterPro" id="IPR050833">
    <property type="entry name" value="Poly_Biosynth_Transport"/>
</dbReference>
<dbReference type="RefSeq" id="WP_230034094.1">
    <property type="nucleotide sequence ID" value="NZ_JAJJMM010000001.1"/>
</dbReference>
<dbReference type="InterPro" id="IPR002797">
    <property type="entry name" value="Polysacc_synth"/>
</dbReference>
<feature type="transmembrane region" description="Helical" evidence="6">
    <location>
        <begin position="33"/>
        <end position="56"/>
    </location>
</feature>
<keyword evidence="3 6" id="KW-0812">Transmembrane</keyword>
<keyword evidence="4 6" id="KW-1133">Transmembrane helix</keyword>
<reference evidence="7" key="1">
    <citation type="submission" date="2021-11" db="EMBL/GenBank/DDBJ databases">
        <title>Description of novel Flavobacterium species.</title>
        <authorList>
            <person name="Saticioglu I.B."/>
            <person name="Ay H."/>
            <person name="Altun S."/>
            <person name="Duman M."/>
        </authorList>
    </citation>
    <scope>NUCLEOTIDE SEQUENCE</scope>
    <source>
        <strain evidence="7">F-30</strain>
    </source>
</reference>
<evidence type="ECO:0000256" key="4">
    <source>
        <dbReference type="ARBA" id="ARBA00022989"/>
    </source>
</evidence>
<protein>
    <submittedName>
        <fullName evidence="7">Oligosaccharide flippase family protein</fullName>
    </submittedName>
</protein>
<gene>
    <name evidence="7" type="ORF">LNP81_05635</name>
</gene>
<feature type="transmembrane region" description="Helical" evidence="6">
    <location>
        <begin position="174"/>
        <end position="197"/>
    </location>
</feature>
<organism evidence="7 8">
    <name type="scientific">Flavobacterium piscisymbiosum</name>
    <dbReference type="NCBI Taxonomy" id="2893753"/>
    <lineage>
        <taxon>Bacteria</taxon>
        <taxon>Pseudomonadati</taxon>
        <taxon>Bacteroidota</taxon>
        <taxon>Flavobacteriia</taxon>
        <taxon>Flavobacteriales</taxon>
        <taxon>Flavobacteriaceae</taxon>
        <taxon>Flavobacterium</taxon>
    </lineage>
</organism>
<evidence type="ECO:0000313" key="7">
    <source>
        <dbReference type="EMBL" id="MCC9062470.1"/>
    </source>
</evidence>
<evidence type="ECO:0000256" key="6">
    <source>
        <dbReference type="SAM" id="Phobius"/>
    </source>
</evidence>
<dbReference type="EMBL" id="JAJJMM010000001">
    <property type="protein sequence ID" value="MCC9062470.1"/>
    <property type="molecule type" value="Genomic_DNA"/>
</dbReference>
<evidence type="ECO:0000256" key="3">
    <source>
        <dbReference type="ARBA" id="ARBA00022692"/>
    </source>
</evidence>
<feature type="transmembrane region" description="Helical" evidence="6">
    <location>
        <begin position="360"/>
        <end position="382"/>
    </location>
</feature>
<evidence type="ECO:0000256" key="2">
    <source>
        <dbReference type="ARBA" id="ARBA00022475"/>
    </source>
</evidence>
<feature type="transmembrane region" description="Helical" evidence="6">
    <location>
        <begin position="217"/>
        <end position="243"/>
    </location>
</feature>
<keyword evidence="2" id="KW-1003">Cell membrane</keyword>
<dbReference type="Proteomes" id="UP001430679">
    <property type="component" value="Unassembled WGS sequence"/>
</dbReference>